<dbReference type="Proteomes" id="UP000799444">
    <property type="component" value="Unassembled WGS sequence"/>
</dbReference>
<evidence type="ECO:0000256" key="2">
    <source>
        <dbReference type="ARBA" id="ARBA00023242"/>
    </source>
</evidence>
<dbReference type="GO" id="GO:0008270">
    <property type="term" value="F:zinc ion binding"/>
    <property type="evidence" value="ECO:0007669"/>
    <property type="project" value="InterPro"/>
</dbReference>
<evidence type="ECO:0000259" key="4">
    <source>
        <dbReference type="PROSITE" id="PS50048"/>
    </source>
</evidence>
<keyword evidence="1" id="KW-0479">Metal-binding</keyword>
<dbReference type="PANTHER" id="PTHR47654:SF5">
    <property type="entry name" value="TRANSCRIPTION FACTOR DOMAIN-CONTAINING PROTEIN"/>
    <property type="match status" value="1"/>
</dbReference>
<dbReference type="EMBL" id="ML996101">
    <property type="protein sequence ID" value="KAF2740060.1"/>
    <property type="molecule type" value="Genomic_DNA"/>
</dbReference>
<dbReference type="CDD" id="cd00067">
    <property type="entry name" value="GAL4"/>
    <property type="match status" value="1"/>
</dbReference>
<dbReference type="InterPro" id="IPR053230">
    <property type="entry name" value="Trans_reg_galc"/>
</dbReference>
<protein>
    <recommendedName>
        <fullName evidence="4">Zn(2)-C6 fungal-type domain-containing protein</fullName>
    </recommendedName>
</protein>
<feature type="domain" description="Zn(2)-C6 fungal-type" evidence="4">
    <location>
        <begin position="42"/>
        <end position="72"/>
    </location>
</feature>
<evidence type="ECO:0000313" key="5">
    <source>
        <dbReference type="EMBL" id="KAF2740060.1"/>
    </source>
</evidence>
<reference evidence="5" key="1">
    <citation type="journal article" date="2020" name="Stud. Mycol.">
        <title>101 Dothideomycetes genomes: a test case for predicting lifestyles and emergence of pathogens.</title>
        <authorList>
            <person name="Haridas S."/>
            <person name="Albert R."/>
            <person name="Binder M."/>
            <person name="Bloem J."/>
            <person name="Labutti K."/>
            <person name="Salamov A."/>
            <person name="Andreopoulos B."/>
            <person name="Baker S."/>
            <person name="Barry K."/>
            <person name="Bills G."/>
            <person name="Bluhm B."/>
            <person name="Cannon C."/>
            <person name="Castanera R."/>
            <person name="Culley D."/>
            <person name="Daum C."/>
            <person name="Ezra D."/>
            <person name="Gonzalez J."/>
            <person name="Henrissat B."/>
            <person name="Kuo A."/>
            <person name="Liang C."/>
            <person name="Lipzen A."/>
            <person name="Lutzoni F."/>
            <person name="Magnuson J."/>
            <person name="Mondo S."/>
            <person name="Nolan M."/>
            <person name="Ohm R."/>
            <person name="Pangilinan J."/>
            <person name="Park H.-J."/>
            <person name="Ramirez L."/>
            <person name="Alfaro M."/>
            <person name="Sun H."/>
            <person name="Tritt A."/>
            <person name="Yoshinaga Y."/>
            <person name="Zwiers L.-H."/>
            <person name="Turgeon B."/>
            <person name="Goodwin S."/>
            <person name="Spatafora J."/>
            <person name="Crous P."/>
            <person name="Grigoriev I."/>
        </authorList>
    </citation>
    <scope>NUCLEOTIDE SEQUENCE</scope>
    <source>
        <strain evidence="5">CBS 125425</strain>
    </source>
</reference>
<dbReference type="PANTHER" id="PTHR47654">
    <property type="entry name" value="ZN(II)2CYS6 TRANSCRIPTION FACTOR (EUROFUNG)-RELATED"/>
    <property type="match status" value="1"/>
</dbReference>
<dbReference type="PROSITE" id="PS50048">
    <property type="entry name" value="ZN2_CY6_FUNGAL_2"/>
    <property type="match status" value="1"/>
</dbReference>
<organism evidence="5 6">
    <name type="scientific">Polyplosphaeria fusca</name>
    <dbReference type="NCBI Taxonomy" id="682080"/>
    <lineage>
        <taxon>Eukaryota</taxon>
        <taxon>Fungi</taxon>
        <taxon>Dikarya</taxon>
        <taxon>Ascomycota</taxon>
        <taxon>Pezizomycotina</taxon>
        <taxon>Dothideomycetes</taxon>
        <taxon>Pleosporomycetidae</taxon>
        <taxon>Pleosporales</taxon>
        <taxon>Tetraplosphaeriaceae</taxon>
        <taxon>Polyplosphaeria</taxon>
    </lineage>
</organism>
<gene>
    <name evidence="5" type="ORF">EJ04DRAFT_531172</name>
</gene>
<name>A0A9P4R8I5_9PLEO</name>
<dbReference type="GO" id="GO:0003677">
    <property type="term" value="F:DNA binding"/>
    <property type="evidence" value="ECO:0007669"/>
    <property type="project" value="InterPro"/>
</dbReference>
<proteinExistence type="predicted"/>
<accession>A0A9P4R8I5</accession>
<dbReference type="AlphaFoldDB" id="A0A9P4R8I5"/>
<dbReference type="InterPro" id="IPR001138">
    <property type="entry name" value="Zn2Cys6_DnaBD"/>
</dbReference>
<dbReference type="CDD" id="cd12148">
    <property type="entry name" value="fungal_TF_MHR"/>
    <property type="match status" value="1"/>
</dbReference>
<dbReference type="SMART" id="SM00906">
    <property type="entry name" value="Fungal_trans"/>
    <property type="match status" value="1"/>
</dbReference>
<dbReference type="SMART" id="SM00066">
    <property type="entry name" value="GAL4"/>
    <property type="match status" value="1"/>
</dbReference>
<keyword evidence="6" id="KW-1185">Reference proteome</keyword>
<comment type="caution">
    <text evidence="5">The sequence shown here is derived from an EMBL/GenBank/DDBJ whole genome shotgun (WGS) entry which is preliminary data.</text>
</comment>
<dbReference type="GO" id="GO:0000981">
    <property type="term" value="F:DNA-binding transcription factor activity, RNA polymerase II-specific"/>
    <property type="evidence" value="ECO:0007669"/>
    <property type="project" value="InterPro"/>
</dbReference>
<keyword evidence="2" id="KW-0539">Nucleus</keyword>
<feature type="region of interest" description="Disordered" evidence="3">
    <location>
        <begin position="118"/>
        <end position="137"/>
    </location>
</feature>
<dbReference type="Pfam" id="PF04082">
    <property type="entry name" value="Fungal_trans"/>
    <property type="match status" value="1"/>
</dbReference>
<dbReference type="SUPFAM" id="SSF57701">
    <property type="entry name" value="Zn2/Cys6 DNA-binding domain"/>
    <property type="match status" value="1"/>
</dbReference>
<dbReference type="InterPro" id="IPR036864">
    <property type="entry name" value="Zn2-C6_fun-type_DNA-bd_sf"/>
</dbReference>
<dbReference type="GO" id="GO:0006351">
    <property type="term" value="P:DNA-templated transcription"/>
    <property type="evidence" value="ECO:0007669"/>
    <property type="project" value="InterPro"/>
</dbReference>
<evidence type="ECO:0000313" key="6">
    <source>
        <dbReference type="Proteomes" id="UP000799444"/>
    </source>
</evidence>
<dbReference type="InterPro" id="IPR007219">
    <property type="entry name" value="XnlR_reg_dom"/>
</dbReference>
<dbReference type="PROSITE" id="PS00463">
    <property type="entry name" value="ZN2_CY6_FUNGAL_1"/>
    <property type="match status" value="1"/>
</dbReference>
<dbReference type="Pfam" id="PF00172">
    <property type="entry name" value="Zn_clus"/>
    <property type="match status" value="1"/>
</dbReference>
<dbReference type="Gene3D" id="4.10.240.10">
    <property type="entry name" value="Zn(2)-C6 fungal-type DNA-binding domain"/>
    <property type="match status" value="1"/>
</dbReference>
<sequence>MSGTPTSHAASLPGSRKIAIPRLQRLGQGIVPPRDRQRVPRACTACRNHKIKCSGDTPQCNHCETAGRECVYVLPRRDRLKIVTDRCIQMVALLKDLKDRAADDDGAKIVDLLDAVEEDMSESRPTSAPSVPDNDAAAGELDHHLAFPIINTDSLDLLEEDLLRDQSARATGFVGKNSEVQWLRSLALHLERSEDESTKLPSAERATTETRPSLGFGRIEQVASFSFYRDVDDVDFDHDIDVNELPPPDVAERLLGCYMSTVHSSFPILPRKSFELNLRKYLQAVRAGTAPRLNEKWRSILNLVFAIGAKHSHLVKASWRGDEHDHLAYQVRARALGFNGNVLASPPDLPLIQVAGLLAFYYLSTGQVSRAWVMVGMAIRFAFALGLHVRNEDPSASPAKREILSRIWWSLYALERLLNSITGRPSIIVDASCSVPLPLPFPEGLSFDHAGETSLLNPTHSGVFPSSSSSNNPSSAGYVGSVLAANDGSFLRVTVQLGLITQNIVTSLYSAGTLIRSLGDIQHDIVQYSQRLDSWLGALPSEFRFHNQQVDVSSSRPHVRERLCLCLQHCSARIMLTRPCLGGFGQSAKDASVPKAFMTQMADICVEAATTMADLLPDQPDPSFVYENGPWWSIVHHLMQAVSVILIALTTSVNSQGAIELVGCAKKMIWWLGSMQDPQAERACYIALGTLEAVADRLHVDTSGDMFLMVSGHLIRFGQRGMAGAYTTVELQNSISSHFFSNGEPGGKEQSNVKQEGMCRSIATTLVRYDVHLFQT</sequence>
<dbReference type="OrthoDB" id="5296287at2759"/>
<evidence type="ECO:0000256" key="1">
    <source>
        <dbReference type="ARBA" id="ARBA00022723"/>
    </source>
</evidence>
<evidence type="ECO:0000256" key="3">
    <source>
        <dbReference type="SAM" id="MobiDB-lite"/>
    </source>
</evidence>